<evidence type="ECO:0000256" key="5">
    <source>
        <dbReference type="ARBA" id="ARBA00023128"/>
    </source>
</evidence>
<dbReference type="InterPro" id="IPR016174">
    <property type="entry name" value="Di-haem_cyt_TM"/>
</dbReference>
<feature type="transmembrane region" description="Helical" evidence="7">
    <location>
        <begin position="113"/>
        <end position="135"/>
    </location>
</feature>
<dbReference type="SUPFAM" id="SSF81342">
    <property type="entry name" value="Transmembrane di-heme cytochromes"/>
    <property type="match status" value="1"/>
</dbReference>
<dbReference type="InterPro" id="IPR027387">
    <property type="entry name" value="Cytb/b6-like_sf"/>
</dbReference>
<evidence type="ECO:0000256" key="6">
    <source>
        <dbReference type="ARBA" id="ARBA00023187"/>
    </source>
</evidence>
<comment type="subcellular location">
    <subcellularLocation>
        <location evidence="1">Mitochondrion</location>
    </subcellularLocation>
</comment>
<comment type="similarity">
    <text evidence="2">In the C-terminal section; belongs to the LAGLIDADG endonuclease family.</text>
</comment>
<dbReference type="Pfam" id="PF00961">
    <property type="entry name" value="LAGLIDADG_1"/>
    <property type="match status" value="2"/>
</dbReference>
<evidence type="ECO:0000256" key="4">
    <source>
        <dbReference type="ARBA" id="ARBA00022801"/>
    </source>
</evidence>
<dbReference type="Gene3D" id="3.10.28.10">
    <property type="entry name" value="Homing endonucleases"/>
    <property type="match status" value="2"/>
</dbReference>
<evidence type="ECO:0000256" key="2">
    <source>
        <dbReference type="ARBA" id="ARBA00009332"/>
    </source>
</evidence>
<dbReference type="PROSITE" id="PS51002">
    <property type="entry name" value="CYTB_NTER"/>
    <property type="match status" value="1"/>
</dbReference>
<feature type="transmembrane region" description="Helical" evidence="7">
    <location>
        <begin position="76"/>
        <end position="98"/>
    </location>
</feature>
<gene>
    <name evidence="9" type="primary">K7_BI4</name>
    <name evidence="9" type="ORF">SYK7_073731</name>
</gene>
<evidence type="ECO:0000256" key="3">
    <source>
        <dbReference type="ARBA" id="ARBA00022664"/>
    </source>
</evidence>
<dbReference type="CDD" id="cd00284">
    <property type="entry name" value="Cytochrome_b_N"/>
    <property type="match status" value="1"/>
</dbReference>
<keyword evidence="7" id="KW-0812">Transmembrane</keyword>
<keyword evidence="3" id="KW-0507">mRNA processing</keyword>
<dbReference type="InterPro" id="IPR005797">
    <property type="entry name" value="Cyt_b/b6_N"/>
</dbReference>
<reference evidence="9" key="1">
    <citation type="journal article" date="2011" name="DNA Res.">
        <title>Whole-genome sequencing of sake yeast Saccharomyces cerevisiae Kyokai no. 7.</title>
        <authorList>
            <person name="Akao T."/>
            <person name="Yashiro I."/>
            <person name="Hosoyama A."/>
            <person name="Kitagaki H."/>
            <person name="Horikawa H."/>
            <person name="Watanabe D."/>
            <person name="Akada R."/>
            <person name="Ando Y."/>
            <person name="Harashima S."/>
            <person name="Inoue T."/>
            <person name="Inoue Y."/>
            <person name="Kajiwara S."/>
            <person name="Kitamoto K."/>
            <person name="Kitamoto N."/>
            <person name="Kobayashi O."/>
            <person name="Kuhara S."/>
            <person name="Masubuchi T."/>
            <person name="Mizoguchi H."/>
            <person name="Nakao Y."/>
            <person name="Nakazato A."/>
            <person name="Namise M."/>
            <person name="Oba T."/>
            <person name="Ogata T."/>
            <person name="Ohta A."/>
            <person name="Sato M."/>
            <person name="Shibasaki S."/>
            <person name="Takatsume Y."/>
            <person name="Tanimoto S."/>
            <person name="Tsuboi H."/>
            <person name="Nishimura A."/>
            <person name="Yoda K."/>
            <person name="Ishikawa T."/>
            <person name="Iwashita K."/>
            <person name="Fujita N."/>
            <person name="Shimoi H."/>
        </authorList>
    </citation>
    <scope>NUCLEOTIDE SEQUENCE [LARGE SCALE GENOMIC DNA]</scope>
    <source>
        <strain evidence="9">Kyokai no. 7</strain>
        <strain>Kyokai no. 7 / NBRC 101557</strain>
    </source>
</reference>
<feature type="transmembrane region" description="Helical" evidence="7">
    <location>
        <begin position="147"/>
        <end position="169"/>
    </location>
</feature>
<dbReference type="EMBL" id="AP012028">
    <property type="protein sequence ID" value="BAK78965.1"/>
    <property type="molecule type" value="Genomic_DNA"/>
</dbReference>
<evidence type="ECO:0000256" key="7">
    <source>
        <dbReference type="SAM" id="Phobius"/>
    </source>
</evidence>
<dbReference type="GO" id="GO:0004519">
    <property type="term" value="F:endonuclease activity"/>
    <property type="evidence" value="ECO:0007669"/>
    <property type="project" value="InterPro"/>
</dbReference>
<dbReference type="Gene3D" id="1.20.810.10">
    <property type="entry name" value="Cytochrome Bc1 Complex, Chain C"/>
    <property type="match status" value="1"/>
</dbReference>
<name>G2HKE5_YEASK</name>
<organism evidence="9">
    <name type="scientific">Saccharomyces cerevisiae (strain Kyokai no. 7 / NBRC 101557)</name>
    <name type="common">Baker's yeast</name>
    <dbReference type="NCBI Taxonomy" id="721032"/>
    <lineage>
        <taxon>Eukaryota</taxon>
        <taxon>Fungi</taxon>
        <taxon>Dikarya</taxon>
        <taxon>Ascomycota</taxon>
        <taxon>Saccharomycotina</taxon>
        <taxon>Saccharomycetes</taxon>
        <taxon>Saccharomycetales</taxon>
        <taxon>Saccharomycetaceae</taxon>
        <taxon>Saccharomyces</taxon>
    </lineage>
</organism>
<dbReference type="InterPro" id="IPR048259">
    <property type="entry name" value="Cytochrome_b_N_euk/bac"/>
</dbReference>
<proteinExistence type="inferred from homology"/>
<keyword evidence="4" id="KW-0378">Hydrolase</keyword>
<feature type="transmembrane region" description="Helical" evidence="7">
    <location>
        <begin position="181"/>
        <end position="203"/>
    </location>
</feature>
<dbReference type="FunFam" id="3.10.28.10:FF:000021">
    <property type="entry name" value="Intron-encoded DNA endonuclease ai2a"/>
    <property type="match status" value="1"/>
</dbReference>
<dbReference type="GO" id="GO:0016787">
    <property type="term" value="F:hydrolase activity"/>
    <property type="evidence" value="ECO:0007669"/>
    <property type="project" value="UniProtKB-KW"/>
</dbReference>
<dbReference type="InterPro" id="IPR004860">
    <property type="entry name" value="LAGLIDADG_dom"/>
</dbReference>
<dbReference type="GO" id="GO:0006397">
    <property type="term" value="P:mRNA processing"/>
    <property type="evidence" value="ECO:0007669"/>
    <property type="project" value="UniProtKB-KW"/>
</dbReference>
<feature type="transmembrane region" description="Helical" evidence="7">
    <location>
        <begin position="252"/>
        <end position="272"/>
    </location>
</feature>
<dbReference type="GO" id="GO:0005739">
    <property type="term" value="C:mitochondrion"/>
    <property type="evidence" value="ECO:0007669"/>
    <property type="project" value="UniProtKB-SubCell"/>
</dbReference>
<dbReference type="GO" id="GO:0006122">
    <property type="term" value="P:mitochondrial electron transport, ubiquinol to cytochrome c"/>
    <property type="evidence" value="ECO:0007669"/>
    <property type="project" value="TreeGrafter"/>
</dbReference>
<dbReference type="PANTHER" id="PTHR19271:SF16">
    <property type="entry name" value="CYTOCHROME B"/>
    <property type="match status" value="1"/>
</dbReference>
<feature type="domain" description="Cytochrome b/b6 N-terminal region profile" evidence="8">
    <location>
        <begin position="1"/>
        <end position="210"/>
    </location>
</feature>
<dbReference type="Pfam" id="PF00033">
    <property type="entry name" value="Cytochrome_B"/>
    <property type="match status" value="1"/>
</dbReference>
<feature type="transmembrane region" description="Helical" evidence="7">
    <location>
        <begin position="224"/>
        <end position="246"/>
    </location>
</feature>
<dbReference type="SUPFAM" id="SSF55608">
    <property type="entry name" value="Homing endonucleases"/>
    <property type="match status" value="2"/>
</dbReference>
<dbReference type="GO" id="GO:0016491">
    <property type="term" value="F:oxidoreductase activity"/>
    <property type="evidence" value="ECO:0007669"/>
    <property type="project" value="InterPro"/>
</dbReference>
<evidence type="ECO:0000259" key="8">
    <source>
        <dbReference type="PROSITE" id="PS51002"/>
    </source>
</evidence>
<dbReference type="PANTHER" id="PTHR19271">
    <property type="entry name" value="CYTOCHROME B"/>
    <property type="match status" value="1"/>
</dbReference>
<accession>G2HKE5</accession>
<protein>
    <submittedName>
        <fullName evidence="9">K7_Bi4p</fullName>
    </submittedName>
</protein>
<dbReference type="GO" id="GO:0008380">
    <property type="term" value="P:RNA splicing"/>
    <property type="evidence" value="ECO:0007669"/>
    <property type="project" value="UniProtKB-KW"/>
</dbReference>
<keyword evidence="7" id="KW-1133">Transmembrane helix</keyword>
<dbReference type="InterPro" id="IPR027434">
    <property type="entry name" value="Homing_endonucl"/>
</dbReference>
<keyword evidence="5 9" id="KW-0496">Mitochondrion</keyword>
<feature type="transmembrane region" description="Helical" evidence="7">
    <location>
        <begin position="28"/>
        <end position="55"/>
    </location>
</feature>
<keyword evidence="6" id="KW-0508">mRNA splicing</keyword>
<sequence length="638" mass="74570">MAFRKSNVYLSLVNSYVIDSPQPSSINYWWNMGSLLGLCLVIQIVTGIFMAMHYSSNIELAFSSVEHIMRDVHNGYILRYLHANGASFFFMVMFMHMAKGLYYGSYRSPRVTLWNVGVIIFILTIATAFLGYCCVYGQMSHWGATVITNLFSAIPFVGNDIVSWLWGGFSVSNPTIQRFFALHYLVPFIIAAMVIMHLMALHIHGSSNPLGITGNLDRIPMHSYFIFKDLVTVFLFMLILALFVFYSPNTLGQNMALLLITYVINILCAVCWKSLFIKYQWKIYNKTTYYFIIQNILNTKQLNNFVLKFNWTKQYNKMNIVSDLFNPNRVKYYYKEDNQQVTNMNSSNTHLTSNKKNLLVDTSETTRTTENKFNYLLNIFNMKKMNQIITKRHYSIYKDSNIRFNQWLAGLIDGDGYFCITKNKYASCEITVELKDEMMLRQIQDKFGGSVKLRSGVKAIRYRLKNKEGMIKLINAVNGNIRNSKRLVQFNKVCILLNIDFKEPIKLTKDNAWFMGFFDADGTINYYYSGKLKIRPQLTISVTNKYLHDVEYYREVFGGNIYFDKAKNGYFKWSINNKELHNIFYTYNKSCPSKSNKGKRLFLIDKFYYLYDLLAFKAPHNTALYKAWLKFNEKWNNN</sequence>
<evidence type="ECO:0000313" key="9">
    <source>
        <dbReference type="EMBL" id="BAK78965.1"/>
    </source>
</evidence>
<evidence type="ECO:0000256" key="1">
    <source>
        <dbReference type="ARBA" id="ARBA00004173"/>
    </source>
</evidence>
<dbReference type="GO" id="GO:0008121">
    <property type="term" value="F:quinol-cytochrome-c reductase activity"/>
    <property type="evidence" value="ECO:0007669"/>
    <property type="project" value="TreeGrafter"/>
</dbReference>
<dbReference type="FunFam" id="1.20.810.10:FF:000018">
    <property type="entry name" value="Cytochrome b mRNA maturase bI3"/>
    <property type="match status" value="1"/>
</dbReference>
<keyword evidence="7" id="KW-0472">Membrane</keyword>
<dbReference type="GO" id="GO:0016020">
    <property type="term" value="C:membrane"/>
    <property type="evidence" value="ECO:0007669"/>
    <property type="project" value="InterPro"/>
</dbReference>
<geneLocation type="mitochondrion" evidence="9"/>
<dbReference type="AlphaFoldDB" id="G2HKE5"/>